<dbReference type="Gene3D" id="2.30.180.10">
    <property type="entry name" value="FAS1 domain"/>
    <property type="match status" value="1"/>
</dbReference>
<evidence type="ECO:0000259" key="3">
    <source>
        <dbReference type="PROSITE" id="PS50917"/>
    </source>
</evidence>
<dbReference type="EMBL" id="NTHN02000044">
    <property type="protein sequence ID" value="MCT4372365.1"/>
    <property type="molecule type" value="Genomic_DNA"/>
</dbReference>
<evidence type="ECO:0000313" key="6">
    <source>
        <dbReference type="Proteomes" id="UP000217448"/>
    </source>
</evidence>
<feature type="domain" description="FAS1" evidence="2">
    <location>
        <begin position="26"/>
        <end position="157"/>
    </location>
</feature>
<sequence length="160" mass="16585">MIRMTSLTLTAALLTAAPALADDHMGKTIVETAQEAGSFSTLLAAAEAAGLVETLRGEGPFTVFAPTDAAFAALPEGTVDTLLMPENKDQLTALLTYHVVPGKIMSTDLSNDMTAETVQGDSLEIMTEGGVTVDGINVTQPDIEASNGVIHVIDGVLMPQ</sequence>
<reference evidence="6" key="2">
    <citation type="submission" date="2023-07" db="EMBL/GenBank/DDBJ databases">
        <title>Yangia mangrovi SAOS 153D genome.</title>
        <authorList>
            <person name="Verma A."/>
            <person name="Pal Y."/>
            <person name="Sundharam S."/>
            <person name="Bisht B."/>
            <person name="Srinivasan K."/>
        </authorList>
    </citation>
    <scope>NUCLEOTIDE SEQUENCE [LARGE SCALE GENOMIC DNA]</scope>
    <source>
        <strain evidence="6">SAOS 153D</strain>
    </source>
</reference>
<dbReference type="EMBL" id="NTHN01000274">
    <property type="protein sequence ID" value="PBD18140.1"/>
    <property type="molecule type" value="Genomic_DNA"/>
</dbReference>
<dbReference type="AlphaFoldDB" id="A0A2A3JUX0"/>
<evidence type="ECO:0000313" key="5">
    <source>
        <dbReference type="EMBL" id="PBD18140.1"/>
    </source>
</evidence>
<dbReference type="GO" id="GO:0005615">
    <property type="term" value="C:extracellular space"/>
    <property type="evidence" value="ECO:0007669"/>
    <property type="project" value="TreeGrafter"/>
</dbReference>
<dbReference type="PROSITE" id="PS50213">
    <property type="entry name" value="FAS1"/>
    <property type="match status" value="1"/>
</dbReference>
<feature type="chain" id="PRO_5012178244" evidence="1">
    <location>
        <begin position="22"/>
        <end position="160"/>
    </location>
</feature>
<evidence type="ECO:0000313" key="4">
    <source>
        <dbReference type="EMBL" id="MCT4372365.1"/>
    </source>
</evidence>
<protein>
    <submittedName>
        <fullName evidence="4">Fasciclin domain-containing protein</fullName>
    </submittedName>
    <submittedName>
        <fullName evidence="5">Nex18 symbiotically induced protein</fullName>
    </submittedName>
</protein>
<keyword evidence="1" id="KW-0732">Signal</keyword>
<dbReference type="InterPro" id="IPR036378">
    <property type="entry name" value="FAS1_dom_sf"/>
</dbReference>
<dbReference type="RefSeq" id="WP_095883212.1">
    <property type="nucleotide sequence ID" value="NZ_NTHN02000044.1"/>
</dbReference>
<dbReference type="Pfam" id="PF02469">
    <property type="entry name" value="Fasciclin"/>
    <property type="match status" value="1"/>
</dbReference>
<reference evidence="5" key="1">
    <citation type="submission" date="2017-09" db="EMBL/GenBank/DDBJ databases">
        <title>Yangia sp. SAOS 153D whole genome sequencing.</title>
        <authorList>
            <person name="Verma A."/>
            <person name="Krishnamurthi S."/>
        </authorList>
    </citation>
    <scope>NUCLEOTIDE SEQUENCE [LARGE SCALE GENOMIC DNA]</scope>
    <source>
        <strain evidence="5">SAOS 153D</strain>
    </source>
</reference>
<dbReference type="SUPFAM" id="SSF82153">
    <property type="entry name" value="FAS1 domain"/>
    <property type="match status" value="1"/>
</dbReference>
<gene>
    <name evidence="4" type="ORF">CLG85_019430</name>
    <name evidence="5" type="ORF">CLG85_16345</name>
</gene>
<dbReference type="InterPro" id="IPR000782">
    <property type="entry name" value="FAS1_domain"/>
</dbReference>
<accession>A0A2A3JUX0</accession>
<dbReference type="Proteomes" id="UP000217448">
    <property type="component" value="Unassembled WGS sequence"/>
</dbReference>
<dbReference type="PANTHER" id="PTHR10900:SF77">
    <property type="entry name" value="FI19380P1"/>
    <property type="match status" value="1"/>
</dbReference>
<dbReference type="InterPro" id="IPR050904">
    <property type="entry name" value="Adhesion/Biosynth-related"/>
</dbReference>
<dbReference type="InterPro" id="IPR010912">
    <property type="entry name" value="SPOC_met"/>
</dbReference>
<name>A0A2A3JUX0_9RHOB</name>
<reference evidence="4" key="3">
    <citation type="submission" date="2024-05" db="EMBL/GenBank/DDBJ databases">
        <title>Yangia mangrovi SAOS 153D genome.</title>
        <authorList>
            <person name="Verma A."/>
            <person name="Pal Y."/>
            <person name="Sundharam S."/>
            <person name="Bisht B."/>
            <person name="Srinivasan K."/>
        </authorList>
    </citation>
    <scope>NUCLEOTIDE SEQUENCE</scope>
    <source>
        <strain evidence="4">SAOS 153D</strain>
    </source>
</reference>
<proteinExistence type="predicted"/>
<feature type="domain" description="SPOC" evidence="3">
    <location>
        <begin position="1"/>
        <end position="99"/>
    </location>
</feature>
<comment type="caution">
    <text evidence="5">The sequence shown here is derived from an EMBL/GenBank/DDBJ whole genome shotgun (WGS) entry which is preliminary data.</text>
</comment>
<evidence type="ECO:0000259" key="2">
    <source>
        <dbReference type="PROSITE" id="PS50213"/>
    </source>
</evidence>
<dbReference type="PROSITE" id="PS50917">
    <property type="entry name" value="SPOC"/>
    <property type="match status" value="1"/>
</dbReference>
<organism evidence="5">
    <name type="scientific">Alloyangia mangrovi</name>
    <dbReference type="NCBI Taxonomy" id="1779329"/>
    <lineage>
        <taxon>Bacteria</taxon>
        <taxon>Pseudomonadati</taxon>
        <taxon>Pseudomonadota</taxon>
        <taxon>Alphaproteobacteria</taxon>
        <taxon>Rhodobacterales</taxon>
        <taxon>Roseobacteraceae</taxon>
        <taxon>Alloyangia</taxon>
    </lineage>
</organism>
<evidence type="ECO:0000256" key="1">
    <source>
        <dbReference type="SAM" id="SignalP"/>
    </source>
</evidence>
<dbReference type="FunFam" id="2.30.180.10:FF:000019">
    <property type="entry name" value="Cell surface lipoprotein"/>
    <property type="match status" value="1"/>
</dbReference>
<dbReference type="OrthoDB" id="9800666at2"/>
<feature type="signal peptide" evidence="1">
    <location>
        <begin position="1"/>
        <end position="21"/>
    </location>
</feature>
<dbReference type="PANTHER" id="PTHR10900">
    <property type="entry name" value="PERIOSTIN-RELATED"/>
    <property type="match status" value="1"/>
</dbReference>
<dbReference type="SMART" id="SM00554">
    <property type="entry name" value="FAS1"/>
    <property type="match status" value="1"/>
</dbReference>
<keyword evidence="6" id="KW-1185">Reference proteome</keyword>